<dbReference type="PROSITE" id="PS00217">
    <property type="entry name" value="SUGAR_TRANSPORT_2"/>
    <property type="match status" value="1"/>
</dbReference>
<feature type="transmembrane region" description="Helical" evidence="11">
    <location>
        <begin position="163"/>
        <end position="186"/>
    </location>
</feature>
<dbReference type="RefSeq" id="WP_051737979.1">
    <property type="nucleotide sequence ID" value="NZ_BAAAUZ010000032.1"/>
</dbReference>
<reference evidence="13" key="1">
    <citation type="journal article" date="2014" name="Int. J. Syst. Evol. Microbiol.">
        <title>Complete genome sequence of Corynebacterium casei LMG S-19264T (=DSM 44701T), isolated from a smear-ripened cheese.</title>
        <authorList>
            <consortium name="US DOE Joint Genome Institute (JGI-PGF)"/>
            <person name="Walter F."/>
            <person name="Albersmeier A."/>
            <person name="Kalinowski J."/>
            <person name="Ruckert C."/>
        </authorList>
    </citation>
    <scope>NUCLEOTIDE SEQUENCE</scope>
    <source>
        <strain evidence="13">VKM Ac-1069</strain>
    </source>
</reference>
<feature type="transmembrane region" description="Helical" evidence="11">
    <location>
        <begin position="198"/>
        <end position="217"/>
    </location>
</feature>
<feature type="transmembrane region" description="Helical" evidence="11">
    <location>
        <begin position="98"/>
        <end position="116"/>
    </location>
</feature>
<evidence type="ECO:0000256" key="9">
    <source>
        <dbReference type="ARBA" id="ARBA00037295"/>
    </source>
</evidence>
<dbReference type="PANTHER" id="PTHR43045:SF1">
    <property type="entry name" value="SHIKIMATE TRANSPORTER"/>
    <property type="match status" value="1"/>
</dbReference>
<name>A0A9W6NZ53_9PSEU</name>
<dbReference type="Pfam" id="PF00083">
    <property type="entry name" value="Sugar_tr"/>
    <property type="match status" value="2"/>
</dbReference>
<comment type="function">
    <text evidence="9">May be a proton symporter involved in the uptake of osmolytes such as proline and glycine betaine.</text>
</comment>
<dbReference type="InterPro" id="IPR036259">
    <property type="entry name" value="MFS_trans_sf"/>
</dbReference>
<feature type="transmembrane region" description="Helical" evidence="11">
    <location>
        <begin position="384"/>
        <end position="406"/>
    </location>
</feature>
<keyword evidence="4" id="KW-1003">Cell membrane</keyword>
<dbReference type="CDD" id="cd17369">
    <property type="entry name" value="MFS_ShiA_like"/>
    <property type="match status" value="1"/>
</dbReference>
<keyword evidence="6" id="KW-0769">Symport</keyword>
<feature type="domain" description="Major facilitator superfamily (MFS) profile" evidence="12">
    <location>
        <begin position="25"/>
        <end position="434"/>
    </location>
</feature>
<dbReference type="InterPro" id="IPR020846">
    <property type="entry name" value="MFS_dom"/>
</dbReference>
<sequence>MDTVSGSAGETRAADAADSAKASKVAFAGLIGTSIEWYDFFIYGTAAGLVFAPQFFPSVSPTVGTLAAFSTFAVGFVARPIGAAVMGHVGDRIGRKRILLLSVLMMGLATFAIGLLPTYATIGIAAPLILVVLRFLQGFAVGGEWGGAVLMSLEHAPPNRRTLYAAFPQIGLPIGIFLSSGVFLIVRLLTSAEAFADWAWRIPFLLSVVLVGVGLFIRVRIGESPEFAEVKERGEVRKMPLVDVVRRHPGSLLLATGVNIGCSGLGNILLVFSVSYVALKKLASPSAMLAIVVITSVAWAAAVYAGASLAERVGRKRVVMTASAIWVVWAFVFYALIDTGSVVLIGVSCVVLGILIGVGNGPVPALVAEAFPAAVRFSGASVTYGLGGIFGGAFAPIIATALYGGFTTSIPLSIYAAVLALFTLVSAALIRSLRADSPAGSV</sequence>
<dbReference type="GO" id="GO:0015293">
    <property type="term" value="F:symporter activity"/>
    <property type="evidence" value="ECO:0007669"/>
    <property type="project" value="UniProtKB-KW"/>
</dbReference>
<dbReference type="PANTHER" id="PTHR43045">
    <property type="entry name" value="SHIKIMATE TRANSPORTER"/>
    <property type="match status" value="1"/>
</dbReference>
<feature type="transmembrane region" description="Helical" evidence="11">
    <location>
        <begin position="412"/>
        <end position="430"/>
    </location>
</feature>
<protein>
    <recommendedName>
        <fullName evidence="10">Putative proline/betaine transporter</fullName>
    </recommendedName>
</protein>
<dbReference type="Proteomes" id="UP001143463">
    <property type="component" value="Unassembled WGS sequence"/>
</dbReference>
<comment type="subcellular location">
    <subcellularLocation>
        <location evidence="1">Cell membrane</location>
        <topology evidence="1">Multi-pass membrane protein</topology>
    </subcellularLocation>
</comment>
<feature type="transmembrane region" description="Helical" evidence="11">
    <location>
        <begin position="285"/>
        <end position="306"/>
    </location>
</feature>
<evidence type="ECO:0000256" key="4">
    <source>
        <dbReference type="ARBA" id="ARBA00022475"/>
    </source>
</evidence>
<dbReference type="Gene3D" id="1.20.1250.20">
    <property type="entry name" value="MFS general substrate transporter like domains"/>
    <property type="match status" value="2"/>
</dbReference>
<reference evidence="13" key="2">
    <citation type="submission" date="2023-01" db="EMBL/GenBank/DDBJ databases">
        <authorList>
            <person name="Sun Q."/>
            <person name="Evtushenko L."/>
        </authorList>
    </citation>
    <scope>NUCLEOTIDE SEQUENCE</scope>
    <source>
        <strain evidence="13">VKM Ac-1069</strain>
    </source>
</reference>
<dbReference type="GO" id="GO:0005886">
    <property type="term" value="C:plasma membrane"/>
    <property type="evidence" value="ECO:0007669"/>
    <property type="project" value="UniProtKB-SubCell"/>
</dbReference>
<keyword evidence="5 11" id="KW-0812">Transmembrane</keyword>
<proteinExistence type="inferred from homology"/>
<evidence type="ECO:0000256" key="11">
    <source>
        <dbReference type="SAM" id="Phobius"/>
    </source>
</evidence>
<comment type="similarity">
    <text evidence="2">Belongs to the major facilitator superfamily. Metabolite:H+ Symporter (MHS) family (TC 2.A.1.6) family.</text>
</comment>
<evidence type="ECO:0000256" key="6">
    <source>
        <dbReference type="ARBA" id="ARBA00022847"/>
    </source>
</evidence>
<accession>A0A9W6NZ53</accession>
<keyword evidence="14" id="KW-1185">Reference proteome</keyword>
<dbReference type="SUPFAM" id="SSF103473">
    <property type="entry name" value="MFS general substrate transporter"/>
    <property type="match status" value="1"/>
</dbReference>
<evidence type="ECO:0000313" key="13">
    <source>
        <dbReference type="EMBL" id="GLL14488.1"/>
    </source>
</evidence>
<feature type="transmembrane region" description="Helical" evidence="11">
    <location>
        <begin position="252"/>
        <end position="279"/>
    </location>
</feature>
<evidence type="ECO:0000256" key="3">
    <source>
        <dbReference type="ARBA" id="ARBA00022448"/>
    </source>
</evidence>
<feature type="transmembrane region" description="Helical" evidence="11">
    <location>
        <begin position="62"/>
        <end position="86"/>
    </location>
</feature>
<dbReference type="FunFam" id="1.20.1250.20:FF:000001">
    <property type="entry name" value="Dicarboxylate MFS transporter"/>
    <property type="match status" value="1"/>
</dbReference>
<evidence type="ECO:0000256" key="10">
    <source>
        <dbReference type="ARBA" id="ARBA00039918"/>
    </source>
</evidence>
<evidence type="ECO:0000256" key="8">
    <source>
        <dbReference type="ARBA" id="ARBA00023136"/>
    </source>
</evidence>
<evidence type="ECO:0000259" key="12">
    <source>
        <dbReference type="PROSITE" id="PS50850"/>
    </source>
</evidence>
<comment type="caution">
    <text evidence="13">The sequence shown here is derived from an EMBL/GenBank/DDBJ whole genome shotgun (WGS) entry which is preliminary data.</text>
</comment>
<keyword evidence="3" id="KW-0813">Transport</keyword>
<feature type="transmembrane region" description="Helical" evidence="11">
    <location>
        <begin position="318"/>
        <end position="337"/>
    </location>
</feature>
<dbReference type="PROSITE" id="PS50850">
    <property type="entry name" value="MFS"/>
    <property type="match status" value="1"/>
</dbReference>
<gene>
    <name evidence="13" type="primary">shiA_2</name>
    <name evidence="13" type="ORF">GCM10017577_56350</name>
</gene>
<evidence type="ECO:0000256" key="1">
    <source>
        <dbReference type="ARBA" id="ARBA00004651"/>
    </source>
</evidence>
<organism evidence="13 14">
    <name type="scientific">Pseudonocardia halophobica</name>
    <dbReference type="NCBI Taxonomy" id="29401"/>
    <lineage>
        <taxon>Bacteria</taxon>
        <taxon>Bacillati</taxon>
        <taxon>Actinomycetota</taxon>
        <taxon>Actinomycetes</taxon>
        <taxon>Pseudonocardiales</taxon>
        <taxon>Pseudonocardiaceae</taxon>
        <taxon>Pseudonocardia</taxon>
    </lineage>
</organism>
<dbReference type="AlphaFoldDB" id="A0A9W6NZ53"/>
<evidence type="ECO:0000256" key="7">
    <source>
        <dbReference type="ARBA" id="ARBA00022989"/>
    </source>
</evidence>
<dbReference type="InterPro" id="IPR005829">
    <property type="entry name" value="Sugar_transporter_CS"/>
</dbReference>
<evidence type="ECO:0000313" key="14">
    <source>
        <dbReference type="Proteomes" id="UP001143463"/>
    </source>
</evidence>
<dbReference type="EMBL" id="BSFQ01000032">
    <property type="protein sequence ID" value="GLL14488.1"/>
    <property type="molecule type" value="Genomic_DNA"/>
</dbReference>
<keyword evidence="7 11" id="KW-1133">Transmembrane helix</keyword>
<dbReference type="InterPro" id="IPR005828">
    <property type="entry name" value="MFS_sugar_transport-like"/>
</dbReference>
<feature type="transmembrane region" description="Helical" evidence="11">
    <location>
        <begin position="122"/>
        <end position="142"/>
    </location>
</feature>
<feature type="transmembrane region" description="Helical" evidence="11">
    <location>
        <begin position="343"/>
        <end position="363"/>
    </location>
</feature>
<evidence type="ECO:0000256" key="5">
    <source>
        <dbReference type="ARBA" id="ARBA00022692"/>
    </source>
</evidence>
<keyword evidence="8 11" id="KW-0472">Membrane</keyword>
<evidence type="ECO:0000256" key="2">
    <source>
        <dbReference type="ARBA" id="ARBA00008240"/>
    </source>
</evidence>